<dbReference type="PANTHER" id="PTHR34107">
    <property type="entry name" value="SLL0198 PROTEIN-RELATED"/>
    <property type="match status" value="1"/>
</dbReference>
<feature type="domain" description="Putative restriction endonuclease" evidence="1">
    <location>
        <begin position="12"/>
        <end position="152"/>
    </location>
</feature>
<dbReference type="InterPro" id="IPR011335">
    <property type="entry name" value="Restrct_endonuc-II-like"/>
</dbReference>
<reference evidence="2" key="2">
    <citation type="journal article" date="2020" name="Microorganisms">
        <title>Osmotic Adaptation and Compatible Solute Biosynthesis of Phototrophic Bacteria as Revealed from Genome Analyses.</title>
        <authorList>
            <person name="Imhoff J.F."/>
            <person name="Rahn T."/>
            <person name="Kunzel S."/>
            <person name="Keller A."/>
            <person name="Neulinger S.C."/>
        </authorList>
    </citation>
    <scope>NUCLEOTIDE SEQUENCE</scope>
    <source>
        <strain evidence="2">DSM 11080</strain>
    </source>
</reference>
<sequence>MEARRLSTVDDLLRSSEERVELIDGEIVKRPMARSEHALIQSGLSDEVSLFKRKDGPGGWWIMPEISVEYAEHQCPSHDLAGWRKERVPGRPSGIMTILPDWVCEITSPGHERKDLFHHFLLLQRNQVPYYWVISPEDKTLIAYELLAETYHVAFAVESGVDQSLGKSRIPPFADTEIDLDYVFGD</sequence>
<organism evidence="2 3">
    <name type="scientific">Halochromatium glycolicum</name>
    <dbReference type="NCBI Taxonomy" id="85075"/>
    <lineage>
        <taxon>Bacteria</taxon>
        <taxon>Pseudomonadati</taxon>
        <taxon>Pseudomonadota</taxon>
        <taxon>Gammaproteobacteria</taxon>
        <taxon>Chromatiales</taxon>
        <taxon>Chromatiaceae</taxon>
        <taxon>Halochromatium</taxon>
    </lineage>
</organism>
<dbReference type="AlphaFoldDB" id="A0AAJ0XA03"/>
<comment type="caution">
    <text evidence="2">The sequence shown here is derived from an EMBL/GenBank/DDBJ whole genome shotgun (WGS) entry which is preliminary data.</text>
</comment>
<dbReference type="PANTHER" id="PTHR34107:SF4">
    <property type="entry name" value="SLL1222 PROTEIN"/>
    <property type="match status" value="1"/>
</dbReference>
<evidence type="ECO:0000259" key="1">
    <source>
        <dbReference type="Pfam" id="PF05685"/>
    </source>
</evidence>
<dbReference type="Gene3D" id="3.90.1570.10">
    <property type="entry name" value="tt1808, chain A"/>
    <property type="match status" value="1"/>
</dbReference>
<dbReference type="Pfam" id="PF05685">
    <property type="entry name" value="Uma2"/>
    <property type="match status" value="1"/>
</dbReference>
<dbReference type="Proteomes" id="UP001296776">
    <property type="component" value="Unassembled WGS sequence"/>
</dbReference>
<gene>
    <name evidence="2" type="ORF">CKO40_08715</name>
</gene>
<keyword evidence="3" id="KW-1185">Reference proteome</keyword>
<dbReference type="CDD" id="cd06260">
    <property type="entry name" value="DUF820-like"/>
    <property type="match status" value="1"/>
</dbReference>
<dbReference type="SUPFAM" id="SSF52980">
    <property type="entry name" value="Restriction endonuclease-like"/>
    <property type="match status" value="1"/>
</dbReference>
<dbReference type="InterPro" id="IPR012296">
    <property type="entry name" value="Nuclease_put_TT1808"/>
</dbReference>
<dbReference type="RefSeq" id="WP_200345819.1">
    <property type="nucleotide sequence ID" value="NZ_NRSJ01000012.1"/>
</dbReference>
<proteinExistence type="predicted"/>
<accession>A0AAJ0XA03</accession>
<reference evidence="2" key="1">
    <citation type="submission" date="2017-08" db="EMBL/GenBank/DDBJ databases">
        <authorList>
            <person name="Imhoff J.F."/>
            <person name="Rahn T."/>
            <person name="Kuenzel S."/>
            <person name="Neulinger S.C."/>
        </authorList>
    </citation>
    <scope>NUCLEOTIDE SEQUENCE</scope>
    <source>
        <strain evidence="2">DSM 11080</strain>
    </source>
</reference>
<evidence type="ECO:0000313" key="2">
    <source>
        <dbReference type="EMBL" id="MBK1704615.1"/>
    </source>
</evidence>
<evidence type="ECO:0000313" key="3">
    <source>
        <dbReference type="Proteomes" id="UP001296776"/>
    </source>
</evidence>
<dbReference type="EMBL" id="NRSJ01000012">
    <property type="protein sequence ID" value="MBK1704615.1"/>
    <property type="molecule type" value="Genomic_DNA"/>
</dbReference>
<dbReference type="InterPro" id="IPR008538">
    <property type="entry name" value="Uma2"/>
</dbReference>
<name>A0AAJ0XA03_9GAMM</name>
<protein>
    <recommendedName>
        <fullName evidence="1">Putative restriction endonuclease domain-containing protein</fullName>
    </recommendedName>
</protein>